<feature type="domain" description="EAL" evidence="2">
    <location>
        <begin position="433"/>
        <end position="687"/>
    </location>
</feature>
<dbReference type="FunFam" id="3.20.20.450:FF:000001">
    <property type="entry name" value="Cyclic di-GMP phosphodiesterase yahA"/>
    <property type="match status" value="1"/>
</dbReference>
<dbReference type="SMART" id="SM00267">
    <property type="entry name" value="GGDEF"/>
    <property type="match status" value="1"/>
</dbReference>
<dbReference type="Proteomes" id="UP000261948">
    <property type="component" value="Unassembled WGS sequence"/>
</dbReference>
<gene>
    <name evidence="4" type="ORF">DZC30_07650</name>
</gene>
<feature type="domain" description="PAS" evidence="1">
    <location>
        <begin position="141"/>
        <end position="194"/>
    </location>
</feature>
<dbReference type="SMART" id="SM00052">
    <property type="entry name" value="EAL"/>
    <property type="match status" value="1"/>
</dbReference>
<dbReference type="SUPFAM" id="SSF55785">
    <property type="entry name" value="PYP-like sensor domain (PAS domain)"/>
    <property type="match status" value="2"/>
</dbReference>
<sequence>MPDNHPTLLPGDELAMLQLIADTTPAMLAYFEAQTQCCRYANAGFAGHFGKQPQEVVGLHVRDIADPQVCQQIEAYAQPQQAGMPETLRFTRESRSGDGQVQYLEAVLRPHIASGVMVGVVLLMTDVSHYHHELVQQIRDSEERMRKFAAITTEAIVLHRDGLIIDGNDALVRMTGYALDELRGTPILDYVAPQFRLRALQYMRSEREDSYESGLIRANGELIHVEAEAKSMPGMDNEYRIVALRDMTASIQAGQRMDFLTQHDLLTRLPNRAHLNQLLEKALHQAHTRQSRIAVMSLDLDQFKAVNDSLSHRAGDLLLCEMAQRLCKALRPQDVVARIGGDDFVVLLAENPSLLETEAMATLLRSAVEAPYQIEGTQIVITLTTGIAMFPKDRDSPEVLLSNAEAALHMAKSRGRSFAQFYTPALEGRATRMLMQEQLLRLAVEQGEFELHYQPQMHIGSGALAGFEALVRWKHPHRGLVSPNEFIGFAENRGLIAAVDRWVLNEACRQARAWQDAGFPPVPMAVNLSAQEFRQRDVPEEVAQALSSTGLDARLLHIELTESTLMQSGEQMPEALHALKALGVGLAIDDFGTGYSSLAYLRKHPIDRLKIDRSFVADLPHNPDAGAIVSAIVQMGRSLHLEIIAEGVETHAQRDQLQKIGCDMMQGFLVSAPLSCEQAQHWMSQHCHPLQKQ</sequence>
<proteinExistence type="predicted"/>
<dbReference type="CDD" id="cd00130">
    <property type="entry name" value="PAS"/>
    <property type="match status" value="2"/>
</dbReference>
<dbReference type="Gene3D" id="3.20.20.450">
    <property type="entry name" value="EAL domain"/>
    <property type="match status" value="1"/>
</dbReference>
<dbReference type="Gene3D" id="3.30.70.270">
    <property type="match status" value="1"/>
</dbReference>
<dbReference type="SUPFAM" id="SSF141868">
    <property type="entry name" value="EAL domain-like"/>
    <property type="match status" value="1"/>
</dbReference>
<dbReference type="InterPro" id="IPR052155">
    <property type="entry name" value="Biofilm_reg_signaling"/>
</dbReference>
<dbReference type="EMBL" id="QURR01000007">
    <property type="protein sequence ID" value="RGE45804.1"/>
    <property type="molecule type" value="Genomic_DNA"/>
</dbReference>
<name>A0A373FNR1_COMTE</name>
<dbReference type="InterPro" id="IPR035965">
    <property type="entry name" value="PAS-like_dom_sf"/>
</dbReference>
<dbReference type="CDD" id="cd01949">
    <property type="entry name" value="GGDEF"/>
    <property type="match status" value="1"/>
</dbReference>
<dbReference type="CDD" id="cd01948">
    <property type="entry name" value="EAL"/>
    <property type="match status" value="1"/>
</dbReference>
<dbReference type="Pfam" id="PF00990">
    <property type="entry name" value="GGDEF"/>
    <property type="match status" value="1"/>
</dbReference>
<evidence type="ECO:0000313" key="5">
    <source>
        <dbReference type="Proteomes" id="UP000261948"/>
    </source>
</evidence>
<dbReference type="PROSITE" id="PS50112">
    <property type="entry name" value="PAS"/>
    <property type="match status" value="1"/>
</dbReference>
<dbReference type="NCBIfam" id="TIGR00254">
    <property type="entry name" value="GGDEF"/>
    <property type="match status" value="1"/>
</dbReference>
<dbReference type="PROSITE" id="PS50887">
    <property type="entry name" value="GGDEF"/>
    <property type="match status" value="1"/>
</dbReference>
<dbReference type="Pfam" id="PF00563">
    <property type="entry name" value="EAL"/>
    <property type="match status" value="1"/>
</dbReference>
<dbReference type="PROSITE" id="PS50883">
    <property type="entry name" value="EAL"/>
    <property type="match status" value="1"/>
</dbReference>
<dbReference type="SMART" id="SM00091">
    <property type="entry name" value="PAS"/>
    <property type="match status" value="2"/>
</dbReference>
<evidence type="ECO:0000259" key="3">
    <source>
        <dbReference type="PROSITE" id="PS50887"/>
    </source>
</evidence>
<dbReference type="InterPro" id="IPR029787">
    <property type="entry name" value="Nucleotide_cyclase"/>
</dbReference>
<dbReference type="Pfam" id="PF08448">
    <property type="entry name" value="PAS_4"/>
    <property type="match status" value="1"/>
</dbReference>
<reference evidence="4 5" key="1">
    <citation type="submission" date="2018-08" db="EMBL/GenBank/DDBJ databases">
        <title>Comamonas testosteroni strain SWCO2.</title>
        <authorList>
            <person name="Jiang N."/>
            <person name="Zhang X.Z."/>
        </authorList>
    </citation>
    <scope>NUCLEOTIDE SEQUENCE [LARGE SCALE GENOMIC DNA]</scope>
    <source>
        <strain evidence="4 5">SWCO2</strain>
    </source>
</reference>
<dbReference type="Gene3D" id="3.30.450.20">
    <property type="entry name" value="PAS domain"/>
    <property type="match status" value="2"/>
</dbReference>
<dbReference type="InterPro" id="IPR043128">
    <property type="entry name" value="Rev_trsase/Diguanyl_cyclase"/>
</dbReference>
<evidence type="ECO:0000259" key="1">
    <source>
        <dbReference type="PROSITE" id="PS50112"/>
    </source>
</evidence>
<dbReference type="SUPFAM" id="SSF55073">
    <property type="entry name" value="Nucleotide cyclase"/>
    <property type="match status" value="1"/>
</dbReference>
<evidence type="ECO:0000259" key="2">
    <source>
        <dbReference type="PROSITE" id="PS50883"/>
    </source>
</evidence>
<evidence type="ECO:0000313" key="4">
    <source>
        <dbReference type="EMBL" id="RGE45804.1"/>
    </source>
</evidence>
<dbReference type="PANTHER" id="PTHR44757:SF2">
    <property type="entry name" value="BIOFILM ARCHITECTURE MAINTENANCE PROTEIN MBAA"/>
    <property type="match status" value="1"/>
</dbReference>
<protein>
    <submittedName>
        <fullName evidence="4">EAL domain-containing protein</fullName>
    </submittedName>
</protein>
<comment type="caution">
    <text evidence="4">The sequence shown here is derived from an EMBL/GenBank/DDBJ whole genome shotgun (WGS) entry which is preliminary data.</text>
</comment>
<feature type="domain" description="GGDEF" evidence="3">
    <location>
        <begin position="291"/>
        <end position="424"/>
    </location>
</feature>
<dbReference type="InterPro" id="IPR000014">
    <property type="entry name" value="PAS"/>
</dbReference>
<dbReference type="Pfam" id="PF13426">
    <property type="entry name" value="PAS_9"/>
    <property type="match status" value="1"/>
</dbReference>
<dbReference type="InterPro" id="IPR001633">
    <property type="entry name" value="EAL_dom"/>
</dbReference>
<accession>A0A373FNR1</accession>
<dbReference type="AlphaFoldDB" id="A0A373FNR1"/>
<dbReference type="NCBIfam" id="TIGR00229">
    <property type="entry name" value="sensory_box"/>
    <property type="match status" value="2"/>
</dbReference>
<dbReference type="InterPro" id="IPR000160">
    <property type="entry name" value="GGDEF_dom"/>
</dbReference>
<dbReference type="InterPro" id="IPR013656">
    <property type="entry name" value="PAS_4"/>
</dbReference>
<dbReference type="InterPro" id="IPR035919">
    <property type="entry name" value="EAL_sf"/>
</dbReference>
<dbReference type="PANTHER" id="PTHR44757">
    <property type="entry name" value="DIGUANYLATE CYCLASE DGCP"/>
    <property type="match status" value="1"/>
</dbReference>
<organism evidence="4 5">
    <name type="scientific">Comamonas testosteroni</name>
    <name type="common">Pseudomonas testosteroni</name>
    <dbReference type="NCBI Taxonomy" id="285"/>
    <lineage>
        <taxon>Bacteria</taxon>
        <taxon>Pseudomonadati</taxon>
        <taxon>Pseudomonadota</taxon>
        <taxon>Betaproteobacteria</taxon>
        <taxon>Burkholderiales</taxon>
        <taxon>Comamonadaceae</taxon>
        <taxon>Comamonas</taxon>
    </lineage>
</organism>
<keyword evidence="5" id="KW-1185">Reference proteome</keyword>
<dbReference type="OrthoDB" id="9813903at2"/>